<dbReference type="Proteomes" id="UP000236729">
    <property type="component" value="Unassembled WGS sequence"/>
</dbReference>
<reference evidence="2" key="1">
    <citation type="submission" date="2016-10" db="EMBL/GenBank/DDBJ databases">
        <authorList>
            <person name="de Groot N.N."/>
        </authorList>
    </citation>
    <scope>NUCLEOTIDE SEQUENCE [LARGE SCALE GENOMIC DNA]</scope>
    <source>
        <strain evidence="2">ATCC 20501</strain>
    </source>
</reference>
<keyword evidence="1" id="KW-0812">Transmembrane</keyword>
<evidence type="ECO:0000313" key="4">
    <source>
        <dbReference type="Proteomes" id="UP000199690"/>
    </source>
</evidence>
<dbReference type="EMBL" id="FOME01000022">
    <property type="protein sequence ID" value="SFF20735.1"/>
    <property type="molecule type" value="Genomic_DNA"/>
</dbReference>
<feature type="transmembrane region" description="Helical" evidence="1">
    <location>
        <begin position="63"/>
        <end position="81"/>
    </location>
</feature>
<accession>A0A1I2GSX6</accession>
<gene>
    <name evidence="2" type="ORF">SAMN02982929_01862</name>
    <name evidence="3" type="ORF">SAMN05216506_12219</name>
</gene>
<protein>
    <submittedName>
        <fullName evidence="2">Uncharacterized protein</fullName>
    </submittedName>
</protein>
<keyword evidence="4" id="KW-1185">Reference proteome</keyword>
<evidence type="ECO:0000313" key="3">
    <source>
        <dbReference type="EMBL" id="SFF20735.1"/>
    </source>
</evidence>
<evidence type="ECO:0000313" key="5">
    <source>
        <dbReference type="Proteomes" id="UP000236729"/>
    </source>
</evidence>
<evidence type="ECO:0000313" key="2">
    <source>
        <dbReference type="EMBL" id="SEG36781.1"/>
    </source>
</evidence>
<dbReference type="Proteomes" id="UP000199690">
    <property type="component" value="Unassembled WGS sequence"/>
</dbReference>
<keyword evidence="1" id="KW-1133">Transmembrane helix</keyword>
<feature type="transmembrane region" description="Helical" evidence="1">
    <location>
        <begin position="93"/>
        <end position="111"/>
    </location>
</feature>
<sequence length="218" mass="24253">MSAGEQQRRAAGTLAAPKDFNAAKRLVQRGARVRVVSSIGEPAQLPKNPELITGSFKTIKQPIMTGLLLIVVSALAVRLVTVNAWDDEEFFPWYWNVIWTAFPWVFLAPAWTHYFDTTVRSFTASRFADAYEAFRAEAVQVRGTVAGIRGKPTRYRRVSRLVVDVACEWPPGNQMSLVALSPDINLPHHEVPEIGAPAFVWIGPDERTRVAQIPARGT</sequence>
<dbReference type="AlphaFoldDB" id="A0A1H5ZKL7"/>
<organism evidence="2 5">
    <name type="scientific">Saccharopolyspora kobensis</name>
    <dbReference type="NCBI Taxonomy" id="146035"/>
    <lineage>
        <taxon>Bacteria</taxon>
        <taxon>Bacillati</taxon>
        <taxon>Actinomycetota</taxon>
        <taxon>Actinomycetes</taxon>
        <taxon>Pseudonocardiales</taxon>
        <taxon>Pseudonocardiaceae</taxon>
        <taxon>Saccharopolyspora</taxon>
    </lineage>
</organism>
<accession>A0A1H5ZKL7</accession>
<proteinExistence type="predicted"/>
<dbReference type="RefSeq" id="WP_093358539.1">
    <property type="nucleotide sequence ID" value="NZ_FNVB01000003.1"/>
</dbReference>
<name>A0A1H5ZKL7_9PSEU</name>
<dbReference type="EMBL" id="FNVB01000003">
    <property type="protein sequence ID" value="SEG36781.1"/>
    <property type="molecule type" value="Genomic_DNA"/>
</dbReference>
<evidence type="ECO:0000256" key="1">
    <source>
        <dbReference type="SAM" id="Phobius"/>
    </source>
</evidence>
<reference evidence="4 5" key="2">
    <citation type="submission" date="2016-10" db="EMBL/GenBank/DDBJ databases">
        <authorList>
            <person name="Varghese N."/>
            <person name="Submissions S."/>
        </authorList>
    </citation>
    <scope>NUCLEOTIDE SEQUENCE [LARGE SCALE GENOMIC DNA]</scope>
    <source>
        <strain evidence="5">ATCC 20501</strain>
        <strain evidence="3 4">CGMCC 4.3529</strain>
    </source>
</reference>
<keyword evidence="1" id="KW-0472">Membrane</keyword>